<reference evidence="1 2" key="1">
    <citation type="submission" date="2021-06" db="EMBL/GenBank/DDBJ databases">
        <authorList>
            <person name="Palmer J.M."/>
        </authorList>
    </citation>
    <scope>NUCLEOTIDE SEQUENCE [LARGE SCALE GENOMIC DNA]</scope>
    <source>
        <strain evidence="1 2">AS_MEX2019</strain>
        <tissue evidence="1">Muscle</tissue>
    </source>
</reference>
<protein>
    <submittedName>
        <fullName evidence="1">Uncharacterized protein</fullName>
    </submittedName>
</protein>
<evidence type="ECO:0000313" key="1">
    <source>
        <dbReference type="EMBL" id="MEQ2304340.1"/>
    </source>
</evidence>
<dbReference type="Proteomes" id="UP001469553">
    <property type="component" value="Unassembled WGS sequence"/>
</dbReference>
<keyword evidence="2" id="KW-1185">Reference proteome</keyword>
<accession>A0ABV0ZFI4</accession>
<gene>
    <name evidence="1" type="ORF">AMECASPLE_026008</name>
</gene>
<name>A0ABV0ZFI4_9TELE</name>
<sequence>MFVTRLALTFSALQKKKGLCISHSKTPTVLSFGHGFDCTPRVILPLEDPFVPKLQPLHIMFFLHDTICFEKCTSLSSSKTHKPHDATTPVLYRCDGDLRPASFPCFLPDVVMVIMA</sequence>
<evidence type="ECO:0000313" key="2">
    <source>
        <dbReference type="Proteomes" id="UP001469553"/>
    </source>
</evidence>
<proteinExistence type="predicted"/>
<organism evidence="1 2">
    <name type="scientific">Ameca splendens</name>
    <dbReference type="NCBI Taxonomy" id="208324"/>
    <lineage>
        <taxon>Eukaryota</taxon>
        <taxon>Metazoa</taxon>
        <taxon>Chordata</taxon>
        <taxon>Craniata</taxon>
        <taxon>Vertebrata</taxon>
        <taxon>Euteleostomi</taxon>
        <taxon>Actinopterygii</taxon>
        <taxon>Neopterygii</taxon>
        <taxon>Teleostei</taxon>
        <taxon>Neoteleostei</taxon>
        <taxon>Acanthomorphata</taxon>
        <taxon>Ovalentaria</taxon>
        <taxon>Atherinomorphae</taxon>
        <taxon>Cyprinodontiformes</taxon>
        <taxon>Goodeidae</taxon>
        <taxon>Ameca</taxon>
    </lineage>
</organism>
<comment type="caution">
    <text evidence="1">The sequence shown here is derived from an EMBL/GenBank/DDBJ whole genome shotgun (WGS) entry which is preliminary data.</text>
</comment>
<dbReference type="EMBL" id="JAHRIP010059043">
    <property type="protein sequence ID" value="MEQ2304340.1"/>
    <property type="molecule type" value="Genomic_DNA"/>
</dbReference>